<feature type="transmembrane region" description="Helical" evidence="1">
    <location>
        <begin position="34"/>
        <end position="55"/>
    </location>
</feature>
<reference evidence="2" key="1">
    <citation type="submission" date="2022-11" db="EMBL/GenBank/DDBJ databases">
        <title>Isolation and characterization of PLA-degrading bacterium Massilia sp. from Antarctic soil.</title>
        <authorList>
            <person name="Sato K."/>
            <person name="Gomez-Fuentes C."/>
            <person name="Ahmad S.A."/>
            <person name="Zulkharnain A."/>
        </authorList>
    </citation>
    <scope>NUCLEOTIDE SEQUENCE</scope>
    <source>
        <strain evidence="2">N-3</strain>
    </source>
</reference>
<name>A0ABN6TCV0_9BURK</name>
<proteinExistence type="predicted"/>
<evidence type="ECO:0000256" key="1">
    <source>
        <dbReference type="SAM" id="Phobius"/>
    </source>
</evidence>
<accession>A0ABN6TCV0</accession>
<sequence length="250" mass="26204">MRTPPIHPRVATRATAVQLMRARLLREGFPRVQMFILVSLTGLAGFGASVAMLAAGVDTMALRYALAMGVAYLAFLLLLWLWLRTSAADYLDFLPSDGPGGQASANDAAAGFSGGGGSFDGGGASGNVDFGTQDSVSDAIADAPLDVGAEADETVMPLVVILLAVGIALSSLFVIWSAPILFAEILVDALLAAGLYRRLRVLEPQHWMLAALKRTILPFVLTTLTVVAAGWGMQAYAPEARSLGEVLASR</sequence>
<keyword evidence="1" id="KW-1133">Transmembrane helix</keyword>
<keyword evidence="1" id="KW-0812">Transmembrane</keyword>
<dbReference type="RefSeq" id="WP_281909021.1">
    <property type="nucleotide sequence ID" value="NZ_AP026966.1"/>
</dbReference>
<evidence type="ECO:0000313" key="3">
    <source>
        <dbReference type="Proteomes" id="UP001163336"/>
    </source>
</evidence>
<dbReference type="EMBL" id="AP026966">
    <property type="protein sequence ID" value="BDT60055.1"/>
    <property type="molecule type" value="Genomic_DNA"/>
</dbReference>
<organism evidence="2 3">
    <name type="scientific">Massilia varians</name>
    <dbReference type="NCBI Taxonomy" id="457921"/>
    <lineage>
        <taxon>Bacteria</taxon>
        <taxon>Pseudomonadati</taxon>
        <taxon>Pseudomonadota</taxon>
        <taxon>Betaproteobacteria</taxon>
        <taxon>Burkholderiales</taxon>
        <taxon>Oxalobacteraceae</taxon>
        <taxon>Telluria group</taxon>
        <taxon>Massilia</taxon>
    </lineage>
</organism>
<gene>
    <name evidence="2" type="ORF">MasN3_35490</name>
</gene>
<dbReference type="Proteomes" id="UP001163336">
    <property type="component" value="Chromosome"/>
</dbReference>
<feature type="transmembrane region" description="Helical" evidence="1">
    <location>
        <begin position="216"/>
        <end position="237"/>
    </location>
</feature>
<protein>
    <submittedName>
        <fullName evidence="2">Uncharacterized protein</fullName>
    </submittedName>
</protein>
<evidence type="ECO:0000313" key="2">
    <source>
        <dbReference type="EMBL" id="BDT60055.1"/>
    </source>
</evidence>
<keyword evidence="1" id="KW-0472">Membrane</keyword>
<feature type="transmembrane region" description="Helical" evidence="1">
    <location>
        <begin position="155"/>
        <end position="174"/>
    </location>
</feature>
<feature type="transmembrane region" description="Helical" evidence="1">
    <location>
        <begin position="61"/>
        <end position="83"/>
    </location>
</feature>
<keyword evidence="3" id="KW-1185">Reference proteome</keyword>